<feature type="domain" description="GmrSD restriction endonucleases C-terminal" evidence="3">
    <location>
        <begin position="528"/>
        <end position="641"/>
    </location>
</feature>
<sequence>MSHDRLTPELLTLEEVFEENSATYTIPVYQRNYAWRAEQIEQLLSDVHDAASNGEARYFLGNLVVTERKTGDKYDYEVIDGQQRLTTLYLLLAILDQYSEHSYQKHWDRLRYESRPRATAALRRVVNASSSGPTWAPEEAVNEDPGIHEGYNVIRQYMQQHYRLRDEEARKQFADYLRFHVTVVRASLPVNTDLNRYFEIMNTRGQQLDQVDIVKARLMSHLPDAEQETFGWLWSACAEMDSYVQMSLTRNDPALRTEIFGSDWQWLVLRDFSELVAKRLPPGSSSRAAKQLTRTMSLCEALSVYGTVGEPPPEDEPDNMRFRSTIQFPFFLLHVLKVHQESGSSADGQLDDKRLIMFFEQAVQSQPREHRAEWVRRFGYRLLRLRVFFDAFILKRQYTGGTAEEDGDWSLQRLLRGRARPGKSSASPRYLHSFQPSTAEDDDSLPNNSVDLDVLLLQSMLRVTYTAPRTMHWITRVLEKLDATEDPGLITSAEVGMVLRSYARMRVRDAYPAGPNEPTGFEIERIVFTYLDYLLLREDQKTNFRFGFRNSIEHFSPQGQDQEQTGDFASRENLNLLGNLALVTVGANSKFSNNSPLAKALNYKGAIQAQSPKLQLMAQITERHNKWDDDLLTRHHGDMVALLRQDLAAREITNLGD</sequence>
<keyword evidence="5" id="KW-1185">Reference proteome</keyword>
<accession>A0A7W5TTL1</accession>
<evidence type="ECO:0000313" key="5">
    <source>
        <dbReference type="Proteomes" id="UP000547528"/>
    </source>
</evidence>
<evidence type="ECO:0000256" key="1">
    <source>
        <dbReference type="SAM" id="MobiDB-lite"/>
    </source>
</evidence>
<name>A0A7W5TTL1_9MICC</name>
<dbReference type="Pfam" id="PF03235">
    <property type="entry name" value="GmrSD_N"/>
    <property type="match status" value="1"/>
</dbReference>
<reference evidence="4 5" key="1">
    <citation type="submission" date="2020-08" db="EMBL/GenBank/DDBJ databases">
        <title>Sequencing the genomes of 1000 actinobacteria strains.</title>
        <authorList>
            <person name="Klenk H.-P."/>
        </authorList>
    </citation>
    <scope>NUCLEOTIDE SEQUENCE [LARGE SCALE GENOMIC DNA]</scope>
    <source>
        <strain evidence="4 5">DSM 28238</strain>
    </source>
</reference>
<organism evidence="4 5">
    <name type="scientific">Garicola koreensis</name>
    <dbReference type="NCBI Taxonomy" id="1262554"/>
    <lineage>
        <taxon>Bacteria</taxon>
        <taxon>Bacillati</taxon>
        <taxon>Actinomycetota</taxon>
        <taxon>Actinomycetes</taxon>
        <taxon>Micrococcales</taxon>
        <taxon>Micrococcaceae</taxon>
        <taxon>Garicola</taxon>
    </lineage>
</organism>
<dbReference type="PANTHER" id="PTHR35149">
    <property type="entry name" value="SLL5132 PROTEIN"/>
    <property type="match status" value="1"/>
</dbReference>
<evidence type="ECO:0008006" key="6">
    <source>
        <dbReference type="Google" id="ProtNLM"/>
    </source>
</evidence>
<dbReference type="Proteomes" id="UP000547528">
    <property type="component" value="Unassembled WGS sequence"/>
</dbReference>
<dbReference type="Pfam" id="PF07510">
    <property type="entry name" value="GmrSD_C"/>
    <property type="match status" value="1"/>
</dbReference>
<feature type="region of interest" description="Disordered" evidence="1">
    <location>
        <begin position="420"/>
        <end position="445"/>
    </location>
</feature>
<protein>
    <recommendedName>
        <fullName evidence="6">DUF262 domain-containing protein</fullName>
    </recommendedName>
</protein>
<dbReference type="AlphaFoldDB" id="A0A7W5TTL1"/>
<dbReference type="EMBL" id="JACIBT010000001">
    <property type="protein sequence ID" value="MBB3666609.1"/>
    <property type="molecule type" value="Genomic_DNA"/>
</dbReference>
<evidence type="ECO:0000313" key="4">
    <source>
        <dbReference type="EMBL" id="MBB3666609.1"/>
    </source>
</evidence>
<gene>
    <name evidence="4" type="ORF">FHX47_000202</name>
</gene>
<dbReference type="InterPro" id="IPR004919">
    <property type="entry name" value="GmrSD_N"/>
</dbReference>
<feature type="domain" description="GmrSD restriction endonucleases N-terminal" evidence="2">
    <location>
        <begin position="13"/>
        <end position="219"/>
    </location>
</feature>
<dbReference type="InterPro" id="IPR011089">
    <property type="entry name" value="GmrSD_C"/>
</dbReference>
<dbReference type="PANTHER" id="PTHR35149:SF2">
    <property type="entry name" value="DUF262 DOMAIN-CONTAINING PROTEIN"/>
    <property type="match status" value="1"/>
</dbReference>
<comment type="caution">
    <text evidence="4">The sequence shown here is derived from an EMBL/GenBank/DDBJ whole genome shotgun (WGS) entry which is preliminary data.</text>
</comment>
<dbReference type="RefSeq" id="WP_183357042.1">
    <property type="nucleotide sequence ID" value="NZ_BAABKR010000004.1"/>
</dbReference>
<evidence type="ECO:0000259" key="3">
    <source>
        <dbReference type="Pfam" id="PF07510"/>
    </source>
</evidence>
<proteinExistence type="predicted"/>
<evidence type="ECO:0000259" key="2">
    <source>
        <dbReference type="Pfam" id="PF03235"/>
    </source>
</evidence>